<protein>
    <submittedName>
        <fullName evidence="1">Uncharacterized protein</fullName>
    </submittedName>
</protein>
<dbReference type="AlphaFoldDB" id="A0A835UWJ6"/>
<gene>
    <name evidence="1" type="ORF">HPP92_013503</name>
</gene>
<evidence type="ECO:0000313" key="1">
    <source>
        <dbReference type="EMBL" id="KAG0476662.1"/>
    </source>
</evidence>
<accession>A0A835UWJ6</accession>
<proteinExistence type="predicted"/>
<keyword evidence="2" id="KW-1185">Reference proteome</keyword>
<reference evidence="1 2" key="1">
    <citation type="journal article" date="2020" name="Nat. Food">
        <title>A phased Vanilla planifolia genome enables genetic improvement of flavour and production.</title>
        <authorList>
            <person name="Hasing T."/>
            <person name="Tang H."/>
            <person name="Brym M."/>
            <person name="Khazi F."/>
            <person name="Huang T."/>
            <person name="Chambers A.H."/>
        </authorList>
    </citation>
    <scope>NUCLEOTIDE SEQUENCE [LARGE SCALE GENOMIC DNA]</scope>
    <source>
        <tissue evidence="1">Leaf</tissue>
    </source>
</reference>
<organism evidence="1 2">
    <name type="scientific">Vanilla planifolia</name>
    <name type="common">Vanilla</name>
    <dbReference type="NCBI Taxonomy" id="51239"/>
    <lineage>
        <taxon>Eukaryota</taxon>
        <taxon>Viridiplantae</taxon>
        <taxon>Streptophyta</taxon>
        <taxon>Embryophyta</taxon>
        <taxon>Tracheophyta</taxon>
        <taxon>Spermatophyta</taxon>
        <taxon>Magnoliopsida</taxon>
        <taxon>Liliopsida</taxon>
        <taxon>Asparagales</taxon>
        <taxon>Orchidaceae</taxon>
        <taxon>Vanilloideae</taxon>
        <taxon>Vanilleae</taxon>
        <taxon>Vanilla</taxon>
    </lineage>
</organism>
<dbReference type="EMBL" id="JADCNL010000006">
    <property type="protein sequence ID" value="KAG0476662.1"/>
    <property type="molecule type" value="Genomic_DNA"/>
</dbReference>
<dbReference type="GO" id="GO:0048658">
    <property type="term" value="P:anther wall tapetum development"/>
    <property type="evidence" value="ECO:0007669"/>
    <property type="project" value="InterPro"/>
</dbReference>
<dbReference type="OrthoDB" id="185373at2759"/>
<evidence type="ECO:0000313" key="2">
    <source>
        <dbReference type="Proteomes" id="UP000636800"/>
    </source>
</evidence>
<dbReference type="Proteomes" id="UP000636800">
    <property type="component" value="Chromosome 6"/>
</dbReference>
<dbReference type="InterPro" id="IPR045895">
    <property type="entry name" value="bHLH91-like"/>
</dbReference>
<dbReference type="PANTHER" id="PTHR46834:SF1">
    <property type="entry name" value="TRANSCRIPTION FACTOR BHLH10"/>
    <property type="match status" value="1"/>
</dbReference>
<comment type="caution">
    <text evidence="1">The sequence shown here is derived from an EMBL/GenBank/DDBJ whole genome shotgun (WGS) entry which is preliminary data.</text>
</comment>
<dbReference type="GO" id="GO:0006355">
    <property type="term" value="P:regulation of DNA-templated transcription"/>
    <property type="evidence" value="ECO:0007669"/>
    <property type="project" value="InterPro"/>
</dbReference>
<sequence length="116" mass="13081">MNGSVRSSWIQRRAKGTFVDVRIVEDEAYIRLTQRRKLGCVLNVSKVDEGAHVYASSVAKRFIQVMDGNGDICVVKARQLGEIDDTFSQVCLTFPPKLIAGCLLVLYLKELDDLRY</sequence>
<name>A0A835UWJ6_VANPL</name>
<dbReference type="PANTHER" id="PTHR46834">
    <property type="entry name" value="TRANSCRIPTION FACTOR BHLH91"/>
    <property type="match status" value="1"/>
</dbReference>